<dbReference type="GO" id="GO:0004029">
    <property type="term" value="F:aldehyde dehydrogenase (NAD+) activity"/>
    <property type="evidence" value="ECO:0007669"/>
    <property type="project" value="TreeGrafter"/>
</dbReference>
<dbReference type="PANTHER" id="PTHR48079">
    <property type="entry name" value="PROTEIN YEEZ"/>
    <property type="match status" value="1"/>
</dbReference>
<evidence type="ECO:0000259" key="1">
    <source>
        <dbReference type="Pfam" id="PF01370"/>
    </source>
</evidence>
<evidence type="ECO:0000313" key="4">
    <source>
        <dbReference type="Proteomes" id="UP000245956"/>
    </source>
</evidence>
<dbReference type="EMBL" id="LCWV01000006">
    <property type="protein sequence ID" value="PWI72362.1"/>
    <property type="molecule type" value="Genomic_DNA"/>
</dbReference>
<organism evidence="3 4">
    <name type="scientific">Purpureocillium lilacinum</name>
    <name type="common">Paecilomyces lilacinus</name>
    <dbReference type="NCBI Taxonomy" id="33203"/>
    <lineage>
        <taxon>Eukaryota</taxon>
        <taxon>Fungi</taxon>
        <taxon>Dikarya</taxon>
        <taxon>Ascomycota</taxon>
        <taxon>Pezizomycotina</taxon>
        <taxon>Sordariomycetes</taxon>
        <taxon>Hypocreomycetidae</taxon>
        <taxon>Hypocreales</taxon>
        <taxon>Ophiocordycipitaceae</taxon>
        <taxon>Purpureocillium</taxon>
    </lineage>
</organism>
<dbReference type="InterPro" id="IPR051783">
    <property type="entry name" value="NAD(P)-dependent_oxidoreduct"/>
</dbReference>
<reference evidence="3 4" key="1">
    <citation type="journal article" date="2016" name="Front. Microbiol.">
        <title>Genome and transcriptome sequences reveal the specific parasitism of the nematophagous Purpureocillium lilacinum 36-1.</title>
        <authorList>
            <person name="Xie J."/>
            <person name="Li S."/>
            <person name="Mo C."/>
            <person name="Xiao X."/>
            <person name="Peng D."/>
            <person name="Wang G."/>
            <person name="Xiao Y."/>
        </authorList>
    </citation>
    <scope>NUCLEOTIDE SEQUENCE [LARGE SCALE GENOMIC DNA]</scope>
    <source>
        <strain evidence="3 4">36-1</strain>
    </source>
</reference>
<sequence length="462" mass="50167">MLAMKKFKPVRQLARIYPESMAIGSVVAEWLGRRAGGRGRQIPISLEEGFPGRLSGPTPACANQDWGGGDQSYVEWSTPVRIAGKWGSQPSTPHPLLTSVFHVTSSVLLPGSGIWRLWRSVATGASGFIGGEILYNLVKYHPEYTIRALFRDSKKAQSLTGVFANTQVVEGSLDDDVVLIKEAAEADIIVHAAATGHLRSVQTIHEALKKRPADGRPVYWIQVSGATAVSAAELADKSRVPGSPSDAIWDDLDGVADIRDMIQKHPSRAVDNYMLSVAQDTPQVNTAILFPPIIFGTGHGPINQRSIQIPRLAKATLERKRGLVVGKGENRWGSVHIRDLGRLVLKLVESATEPGQYDEQLWNDNGLYMLGLEETTFRHLSERVAELAVGKGFIPSAAGIEQVLGGEAYMLLPHATVIYGTNARSRARRGQEVLGWKPEHVPGLEQGIVEAVDVEAKLLGLA</sequence>
<dbReference type="SUPFAM" id="SSF51735">
    <property type="entry name" value="NAD(P)-binding Rossmann-fold domains"/>
    <property type="match status" value="1"/>
</dbReference>
<dbReference type="AlphaFoldDB" id="A0A2U3ED04"/>
<dbReference type="InterPro" id="IPR036291">
    <property type="entry name" value="NAD(P)-bd_dom_sf"/>
</dbReference>
<evidence type="ECO:0000313" key="3">
    <source>
        <dbReference type="EMBL" id="PWI72362.1"/>
    </source>
</evidence>
<dbReference type="GO" id="GO:0005737">
    <property type="term" value="C:cytoplasm"/>
    <property type="evidence" value="ECO:0007669"/>
    <property type="project" value="TreeGrafter"/>
</dbReference>
<dbReference type="Pfam" id="PF13460">
    <property type="entry name" value="NAD_binding_10"/>
    <property type="match status" value="1"/>
</dbReference>
<dbReference type="InterPro" id="IPR016040">
    <property type="entry name" value="NAD(P)-bd_dom"/>
</dbReference>
<gene>
    <name evidence="3" type="ORF">PCL_10985</name>
</gene>
<feature type="domain" description="NAD(P)-binding" evidence="2">
    <location>
        <begin position="124"/>
        <end position="210"/>
    </location>
</feature>
<accession>A0A2U3ED04</accession>
<dbReference type="PANTHER" id="PTHR48079:SF8">
    <property type="entry name" value="NAD(P)-BINDING DOMAIN-CONTAINING PROTEIN"/>
    <property type="match status" value="1"/>
</dbReference>
<name>A0A2U3ED04_PURLI</name>
<protein>
    <submittedName>
        <fullName evidence="3">Nad dependent epimerase dehydratase family protein</fullName>
    </submittedName>
</protein>
<evidence type="ECO:0000259" key="2">
    <source>
        <dbReference type="Pfam" id="PF13460"/>
    </source>
</evidence>
<dbReference type="Gene3D" id="3.40.50.720">
    <property type="entry name" value="NAD(P)-binding Rossmann-like Domain"/>
    <property type="match status" value="1"/>
</dbReference>
<dbReference type="Proteomes" id="UP000245956">
    <property type="component" value="Unassembled WGS sequence"/>
</dbReference>
<dbReference type="Pfam" id="PF01370">
    <property type="entry name" value="Epimerase"/>
    <property type="match status" value="1"/>
</dbReference>
<dbReference type="InterPro" id="IPR001509">
    <property type="entry name" value="Epimerase_deHydtase"/>
</dbReference>
<comment type="caution">
    <text evidence="3">The sequence shown here is derived from an EMBL/GenBank/DDBJ whole genome shotgun (WGS) entry which is preliminary data.</text>
</comment>
<proteinExistence type="predicted"/>
<feature type="domain" description="NAD-dependent epimerase/dehydratase" evidence="1">
    <location>
        <begin position="268"/>
        <end position="353"/>
    </location>
</feature>